<reference evidence="1 2" key="1">
    <citation type="submission" date="2017-07" db="EMBL/GenBank/DDBJ databases">
        <title>blaIMP-27 on transferable plasmids in Proteus mirabilis and Providencia rettgeri.</title>
        <authorList>
            <person name="Potter R."/>
        </authorList>
    </citation>
    <scope>NUCLEOTIDE SEQUENCE [LARGE SCALE GENOMIC DNA]</scope>
    <source>
        <strain evidence="1 2">PR1</strain>
    </source>
</reference>
<feature type="non-terminal residue" evidence="1">
    <location>
        <position position="210"/>
    </location>
</feature>
<protein>
    <submittedName>
        <fullName evidence="1">Uncharacterized protein</fullName>
    </submittedName>
</protein>
<name>A0A264VLX6_PRORE</name>
<gene>
    <name evidence="1" type="ORF">CHI95_22470</name>
</gene>
<comment type="caution">
    <text evidence="1">The sequence shown here is derived from an EMBL/GenBank/DDBJ whole genome shotgun (WGS) entry which is preliminary data.</text>
</comment>
<organism evidence="1 2">
    <name type="scientific">Providencia rettgeri</name>
    <dbReference type="NCBI Taxonomy" id="587"/>
    <lineage>
        <taxon>Bacteria</taxon>
        <taxon>Pseudomonadati</taxon>
        <taxon>Pseudomonadota</taxon>
        <taxon>Gammaproteobacteria</taxon>
        <taxon>Enterobacterales</taxon>
        <taxon>Morganellaceae</taxon>
        <taxon>Providencia</taxon>
    </lineage>
</organism>
<dbReference type="AlphaFoldDB" id="A0A264VLX6"/>
<sequence length="210" mass="22668">MSTIPTQNPVPSEAPRDLKYNSGKIDEFVNSEFLTYVDRQDNERLTIKGLEEAAVSAGPTVEAAVIAKDAANEAKKTSDAIKADTESYIRRAETAAEKSEITASSVENMSQTIISLNSGQEFFLTEAELLATIPSQTGHVAKALDTKKVWIFKSIVTQQNITVSPVSGAVANTNPENPSAISPGEDRAYFRINVQNIESMTVSGARTDLN</sequence>
<evidence type="ECO:0000313" key="2">
    <source>
        <dbReference type="Proteomes" id="UP000216001"/>
    </source>
</evidence>
<dbReference type="EMBL" id="NOWC01000040">
    <property type="protein sequence ID" value="OZS72275.1"/>
    <property type="molecule type" value="Genomic_DNA"/>
</dbReference>
<evidence type="ECO:0000313" key="1">
    <source>
        <dbReference type="EMBL" id="OZS72275.1"/>
    </source>
</evidence>
<proteinExistence type="predicted"/>
<dbReference type="Proteomes" id="UP000216001">
    <property type="component" value="Unassembled WGS sequence"/>
</dbReference>
<accession>A0A264VLX6</accession>